<gene>
    <name evidence="4" type="ORF">SCF082_LOCUS52205</name>
</gene>
<reference evidence="4 5" key="1">
    <citation type="submission" date="2024-02" db="EMBL/GenBank/DDBJ databases">
        <authorList>
            <person name="Chen Y."/>
            <person name="Shah S."/>
            <person name="Dougan E. K."/>
            <person name="Thang M."/>
            <person name="Chan C."/>
        </authorList>
    </citation>
    <scope>NUCLEOTIDE SEQUENCE [LARGE SCALE GENOMIC DNA]</scope>
</reference>
<evidence type="ECO:0000313" key="4">
    <source>
        <dbReference type="EMBL" id="CAK9112609.1"/>
    </source>
</evidence>
<accession>A0ABP0SKA9</accession>
<keyword evidence="5" id="KW-1185">Reference proteome</keyword>
<dbReference type="PANTHER" id="PTHR16193">
    <property type="entry name" value="TETRATRICOPEPTIDE REPEAT PROTEIN 27"/>
    <property type="match status" value="1"/>
</dbReference>
<keyword evidence="1" id="KW-0677">Repeat</keyword>
<dbReference type="PANTHER" id="PTHR16193:SF0">
    <property type="entry name" value="TETRATRICOPEPTIDE REPEAT PROTEIN 27"/>
    <property type="match status" value="1"/>
</dbReference>
<dbReference type="Gene3D" id="1.25.40.10">
    <property type="entry name" value="Tetratricopeptide repeat domain"/>
    <property type="match status" value="1"/>
</dbReference>
<dbReference type="InterPro" id="IPR044244">
    <property type="entry name" value="TTC27/Emw1"/>
</dbReference>
<keyword evidence="2 3" id="KW-0802">TPR repeat</keyword>
<dbReference type="InterPro" id="IPR019734">
    <property type="entry name" value="TPR_rpt"/>
</dbReference>
<feature type="repeat" description="TPR" evidence="3">
    <location>
        <begin position="635"/>
        <end position="668"/>
    </location>
</feature>
<evidence type="ECO:0000256" key="2">
    <source>
        <dbReference type="ARBA" id="ARBA00022803"/>
    </source>
</evidence>
<name>A0ABP0SKA9_9DINO</name>
<evidence type="ECO:0000256" key="3">
    <source>
        <dbReference type="PROSITE-ProRule" id="PRU00339"/>
    </source>
</evidence>
<dbReference type="Proteomes" id="UP001642464">
    <property type="component" value="Unassembled WGS sequence"/>
</dbReference>
<dbReference type="InterPro" id="IPR011990">
    <property type="entry name" value="TPR-like_helical_dom_sf"/>
</dbReference>
<dbReference type="SUPFAM" id="SSF48452">
    <property type="entry name" value="TPR-like"/>
    <property type="match status" value="1"/>
</dbReference>
<comment type="caution">
    <text evidence="4">The sequence shown here is derived from an EMBL/GenBank/DDBJ whole genome shotgun (WGS) entry which is preliminary data.</text>
</comment>
<sequence>MDAMTSHFLLRLEYALLSIEPTVLPKVDGLPQETKAEAESLLRLFNAARSGRVAEMWQEEQMRPMAECLTRAKVEVALSAGGVERLQADLLSVCHSFGSTPLLRHALLALAVASLQHFLRANWTGRPEEADDARLPFHPSAVDEEAHRAILAALEVDGEAVYELLACPGYLWLAAVLLGLAGSENQVGSGATVPFWRARCAFAWQLSVADASERGSGQCPHLFQASVADLLGEPGDSTSPLATGFFNRQTRASLQNAAAPLLRSYKRGARPPIEGSPQVIAEEEAAEEGDALEAMLGVFDAPEDVSNPLVNAPEAIRACIMVEVANRLCWYSRLKVWPLCSQAACEAMGFSYELTGVLGTKREHQITEFAQLVVKTQTKEKLKGIEVEELDGKAPGTLSLKAVDDLTDVLETPKLSTSLSEEERQQIERPLKAAEQLILLSRCHYVWASSNPNDEMVLQEVNALAQRVLKKQDQPREEEAAEGPLFTVNWLTFSCGLWFRCRAEHHRNKTRERAAFQLQSLVDQFMDEKPSAAHRLRMAHSCGYPARFHLQHEVATRMMRMGMVSTAHEQFKKLRMWPEAVECLIIAERNVEAEDMLKELIEKHPSPRLWCCLGDVMKDPQHYETAWELSKKRFARAQRSLGRYYFDKKQIAKSVEAFKLALDINPMYEGIWFTLGVGLMQLERMDEAMVAFSRVLAINDEDGQAWANLAAVHLHQNRVKEARTCMVEATKRCRQNWRMWESFQGICIKLRDINGVIQALRRLVELEQIGRVQRQVLGMVTQAVVTDMPDLYEGRTGRTCMRQLLDFYKFATDHTASRPDFWSFYAHLQDASGDDAGALESRLRQCRVLQARLWEENDPETFTEKLQDLMECFDLIDNTLDDPATKEISKSHVAPFGYLLLDAAKKLQEKLAATVQEPPWKPAVAQLQTLAQKANERR</sequence>
<dbReference type="Pfam" id="PF13181">
    <property type="entry name" value="TPR_8"/>
    <property type="match status" value="1"/>
</dbReference>
<feature type="repeat" description="TPR" evidence="3">
    <location>
        <begin position="669"/>
        <end position="702"/>
    </location>
</feature>
<proteinExistence type="predicted"/>
<protein>
    <submittedName>
        <fullName evidence="4">Tetratricopeptide repeat protein 27 homolog (TPR repeat protein 27 homolog)</fullName>
    </submittedName>
</protein>
<organism evidence="4 5">
    <name type="scientific">Durusdinium trenchii</name>
    <dbReference type="NCBI Taxonomy" id="1381693"/>
    <lineage>
        <taxon>Eukaryota</taxon>
        <taxon>Sar</taxon>
        <taxon>Alveolata</taxon>
        <taxon>Dinophyceae</taxon>
        <taxon>Suessiales</taxon>
        <taxon>Symbiodiniaceae</taxon>
        <taxon>Durusdinium</taxon>
    </lineage>
</organism>
<dbReference type="PROSITE" id="PS50005">
    <property type="entry name" value="TPR"/>
    <property type="match status" value="2"/>
</dbReference>
<dbReference type="Pfam" id="PF14559">
    <property type="entry name" value="TPR_19"/>
    <property type="match status" value="1"/>
</dbReference>
<dbReference type="EMBL" id="CAXAMM010043995">
    <property type="protein sequence ID" value="CAK9112609.1"/>
    <property type="molecule type" value="Genomic_DNA"/>
</dbReference>
<dbReference type="SMART" id="SM00028">
    <property type="entry name" value="TPR"/>
    <property type="match status" value="3"/>
</dbReference>
<evidence type="ECO:0000256" key="1">
    <source>
        <dbReference type="ARBA" id="ARBA00022737"/>
    </source>
</evidence>
<evidence type="ECO:0000313" key="5">
    <source>
        <dbReference type="Proteomes" id="UP001642464"/>
    </source>
</evidence>